<keyword evidence="4" id="KW-0808">Transferase</keyword>
<dbReference type="AlphaFoldDB" id="A0A9X4NMK7"/>
<reference evidence="10" key="1">
    <citation type="submission" date="2013-01" db="EMBL/GenBank/DDBJ databases">
        <title>Genome draft of Hydrogenophaga taeniospiralis 2K1.</title>
        <authorList>
            <person name="Gomila M."/>
            <person name="Lalucat J."/>
        </authorList>
    </citation>
    <scope>NUCLEOTIDE SEQUENCE</scope>
    <source>
        <strain evidence="10">CCUG 15921</strain>
    </source>
</reference>
<evidence type="ECO:0000259" key="9">
    <source>
        <dbReference type="PROSITE" id="PS50109"/>
    </source>
</evidence>
<dbReference type="RefSeq" id="WP_068168495.1">
    <property type="nucleotide sequence ID" value="NZ_AOGK01000001.1"/>
</dbReference>
<protein>
    <recommendedName>
        <fullName evidence="2">histidine kinase</fullName>
        <ecNumber evidence="2">2.7.13.3</ecNumber>
    </recommendedName>
</protein>
<evidence type="ECO:0000256" key="7">
    <source>
        <dbReference type="ARBA" id="ARBA00022989"/>
    </source>
</evidence>
<keyword evidence="5 8" id="KW-0812">Transmembrane</keyword>
<evidence type="ECO:0000256" key="6">
    <source>
        <dbReference type="ARBA" id="ARBA00022777"/>
    </source>
</evidence>
<evidence type="ECO:0000256" key="5">
    <source>
        <dbReference type="ARBA" id="ARBA00022692"/>
    </source>
</evidence>
<keyword evidence="11" id="KW-1185">Reference proteome</keyword>
<sequence>MLPRLPYRIQIPLGLALAVTLSVLLVSVVAAQISARSARQEIVSTVERVTALLVAQGRPLLVAEDTWGAYALLRNTAALLPDASKGHARAAILDAEGRFLAGSDPRRLPTGDQALGVAVNGRRLPPGKDVPTTQALDAGDGSMALIQPIRSDDEKVIGFVYAEVDAAAFAPHWAALAMPALIGAALAVVVLVPLGWFVGGRMAQPVAQIASSIALIGRVDLPVLQRLVPQVTDPELGRIAGAVRRLLAEMSVRQANEQRALSAERLAAVGRITAAVAHEINNPLAGLLTATRTLRLHGDVPDARLRAVDLIERGLQQIRTMTAALLPQARVEDRCMTETDLDDVITLARATAALHSVVVTSALDNRADLCVPSTVYRQVMLNLLLNAIKAAGEGGQVHAVLSSDAQAVRFAVANTGRVLSGEDLEQRLNTEDRNDPRGFGLWICHEFAVRYGGGFSATEPDAIPPPFGTSLSFWLPRQHHHDDPKTAAD</sequence>
<keyword evidence="6 10" id="KW-0418">Kinase</keyword>
<dbReference type="PANTHER" id="PTHR45436:SF5">
    <property type="entry name" value="SENSOR HISTIDINE KINASE TRCS"/>
    <property type="match status" value="1"/>
</dbReference>
<dbReference type="InterPro" id="IPR003594">
    <property type="entry name" value="HATPase_dom"/>
</dbReference>
<dbReference type="OrthoDB" id="2521613at2"/>
<evidence type="ECO:0000256" key="2">
    <source>
        <dbReference type="ARBA" id="ARBA00012438"/>
    </source>
</evidence>
<comment type="catalytic activity">
    <reaction evidence="1">
        <text>ATP + protein L-histidine = ADP + protein N-phospho-L-histidine.</text>
        <dbReference type="EC" id="2.7.13.3"/>
    </reaction>
</comment>
<name>A0A9X4NMK7_9BURK</name>
<evidence type="ECO:0000256" key="4">
    <source>
        <dbReference type="ARBA" id="ARBA00022679"/>
    </source>
</evidence>
<evidence type="ECO:0000313" key="11">
    <source>
        <dbReference type="Proteomes" id="UP001152876"/>
    </source>
</evidence>
<dbReference type="SMART" id="SM00388">
    <property type="entry name" value="HisKA"/>
    <property type="match status" value="1"/>
</dbReference>
<dbReference type="Pfam" id="PF00512">
    <property type="entry name" value="HisKA"/>
    <property type="match status" value="1"/>
</dbReference>
<feature type="transmembrane region" description="Helical" evidence="8">
    <location>
        <begin position="173"/>
        <end position="198"/>
    </location>
</feature>
<dbReference type="Gene3D" id="3.30.565.10">
    <property type="entry name" value="Histidine kinase-like ATPase, C-terminal domain"/>
    <property type="match status" value="1"/>
</dbReference>
<keyword evidence="8" id="KW-0472">Membrane</keyword>
<gene>
    <name evidence="10" type="ORF">H010_01915</name>
</gene>
<dbReference type="InterPro" id="IPR005467">
    <property type="entry name" value="His_kinase_dom"/>
</dbReference>
<dbReference type="EC" id="2.7.13.3" evidence="2"/>
<keyword evidence="3" id="KW-0597">Phosphoprotein</keyword>
<accession>A0A9X4NMK7</accession>
<dbReference type="Gene3D" id="1.10.287.130">
    <property type="match status" value="1"/>
</dbReference>
<evidence type="ECO:0000313" key="10">
    <source>
        <dbReference type="EMBL" id="MDG5973990.1"/>
    </source>
</evidence>
<dbReference type="SUPFAM" id="SSF55874">
    <property type="entry name" value="ATPase domain of HSP90 chaperone/DNA topoisomerase II/histidine kinase"/>
    <property type="match status" value="1"/>
</dbReference>
<proteinExistence type="predicted"/>
<organism evidence="10 11">
    <name type="scientific">Hydrogenophaga taeniospiralis CCUG 15921</name>
    <dbReference type="NCBI Taxonomy" id="1281780"/>
    <lineage>
        <taxon>Bacteria</taxon>
        <taxon>Pseudomonadati</taxon>
        <taxon>Pseudomonadota</taxon>
        <taxon>Betaproteobacteria</taxon>
        <taxon>Burkholderiales</taxon>
        <taxon>Comamonadaceae</taxon>
        <taxon>Hydrogenophaga</taxon>
    </lineage>
</organism>
<dbReference type="SMART" id="SM00387">
    <property type="entry name" value="HATPase_c"/>
    <property type="match status" value="1"/>
</dbReference>
<dbReference type="SUPFAM" id="SSF47384">
    <property type="entry name" value="Homodimeric domain of signal transducing histidine kinase"/>
    <property type="match status" value="1"/>
</dbReference>
<dbReference type="InterPro" id="IPR036890">
    <property type="entry name" value="HATPase_C_sf"/>
</dbReference>
<evidence type="ECO:0000256" key="8">
    <source>
        <dbReference type="SAM" id="Phobius"/>
    </source>
</evidence>
<feature type="domain" description="Histidine kinase" evidence="9">
    <location>
        <begin position="275"/>
        <end position="479"/>
    </location>
</feature>
<comment type="caution">
    <text evidence="10">The sequence shown here is derived from an EMBL/GenBank/DDBJ whole genome shotgun (WGS) entry which is preliminary data.</text>
</comment>
<dbReference type="GO" id="GO:0000155">
    <property type="term" value="F:phosphorelay sensor kinase activity"/>
    <property type="evidence" value="ECO:0007669"/>
    <property type="project" value="InterPro"/>
</dbReference>
<dbReference type="EMBL" id="AOGK01000001">
    <property type="protein sequence ID" value="MDG5973990.1"/>
    <property type="molecule type" value="Genomic_DNA"/>
</dbReference>
<keyword evidence="7 8" id="KW-1133">Transmembrane helix</keyword>
<dbReference type="InterPro" id="IPR003661">
    <property type="entry name" value="HisK_dim/P_dom"/>
</dbReference>
<dbReference type="PANTHER" id="PTHR45436">
    <property type="entry name" value="SENSOR HISTIDINE KINASE YKOH"/>
    <property type="match status" value="1"/>
</dbReference>
<dbReference type="InterPro" id="IPR036097">
    <property type="entry name" value="HisK_dim/P_sf"/>
</dbReference>
<evidence type="ECO:0000256" key="1">
    <source>
        <dbReference type="ARBA" id="ARBA00000085"/>
    </source>
</evidence>
<dbReference type="Pfam" id="PF02518">
    <property type="entry name" value="HATPase_c"/>
    <property type="match status" value="1"/>
</dbReference>
<dbReference type="Proteomes" id="UP001152876">
    <property type="component" value="Unassembled WGS sequence"/>
</dbReference>
<evidence type="ECO:0000256" key="3">
    <source>
        <dbReference type="ARBA" id="ARBA00022553"/>
    </source>
</evidence>
<dbReference type="PROSITE" id="PS50109">
    <property type="entry name" value="HIS_KIN"/>
    <property type="match status" value="1"/>
</dbReference>
<dbReference type="InterPro" id="IPR050428">
    <property type="entry name" value="TCS_sensor_his_kinase"/>
</dbReference>
<dbReference type="CDD" id="cd00082">
    <property type="entry name" value="HisKA"/>
    <property type="match status" value="1"/>
</dbReference>